<proteinExistence type="predicted"/>
<keyword evidence="3" id="KW-1185">Reference proteome</keyword>
<evidence type="ECO:0000313" key="2">
    <source>
        <dbReference type="EMBL" id="KAK9877744.1"/>
    </source>
</evidence>
<dbReference type="AlphaFoldDB" id="A0AAW1U471"/>
<evidence type="ECO:0000256" key="1">
    <source>
        <dbReference type="SAM" id="Coils"/>
    </source>
</evidence>
<dbReference type="Gene3D" id="1.20.5.300">
    <property type="match status" value="1"/>
</dbReference>
<dbReference type="Proteomes" id="UP001431783">
    <property type="component" value="Unassembled WGS sequence"/>
</dbReference>
<name>A0AAW1U471_9CUCU</name>
<reference evidence="2 3" key="1">
    <citation type="submission" date="2023-03" db="EMBL/GenBank/DDBJ databases">
        <title>Genome insight into feeding habits of ladybird beetles.</title>
        <authorList>
            <person name="Li H.-S."/>
            <person name="Huang Y.-H."/>
            <person name="Pang H."/>
        </authorList>
    </citation>
    <scope>NUCLEOTIDE SEQUENCE [LARGE SCALE GENOMIC DNA]</scope>
    <source>
        <strain evidence="2">SYSU_2023b</strain>
        <tissue evidence="2">Whole body</tissue>
    </source>
</reference>
<keyword evidence="1" id="KW-0175">Coiled coil</keyword>
<evidence type="ECO:0000313" key="3">
    <source>
        <dbReference type="Proteomes" id="UP001431783"/>
    </source>
</evidence>
<organism evidence="2 3">
    <name type="scientific">Henosepilachna vigintioctopunctata</name>
    <dbReference type="NCBI Taxonomy" id="420089"/>
    <lineage>
        <taxon>Eukaryota</taxon>
        <taxon>Metazoa</taxon>
        <taxon>Ecdysozoa</taxon>
        <taxon>Arthropoda</taxon>
        <taxon>Hexapoda</taxon>
        <taxon>Insecta</taxon>
        <taxon>Pterygota</taxon>
        <taxon>Neoptera</taxon>
        <taxon>Endopterygota</taxon>
        <taxon>Coleoptera</taxon>
        <taxon>Polyphaga</taxon>
        <taxon>Cucujiformia</taxon>
        <taxon>Coccinelloidea</taxon>
        <taxon>Coccinellidae</taxon>
        <taxon>Epilachninae</taxon>
        <taxon>Epilachnini</taxon>
        <taxon>Henosepilachna</taxon>
    </lineage>
</organism>
<feature type="coiled-coil region" evidence="1">
    <location>
        <begin position="45"/>
        <end position="86"/>
    </location>
</feature>
<comment type="caution">
    <text evidence="2">The sequence shown here is derived from an EMBL/GenBank/DDBJ whole genome shotgun (WGS) entry which is preliminary data.</text>
</comment>
<dbReference type="EMBL" id="JARQZJ010000043">
    <property type="protein sequence ID" value="KAK9877744.1"/>
    <property type="molecule type" value="Genomic_DNA"/>
</dbReference>
<gene>
    <name evidence="2" type="ORF">WA026_019424</name>
</gene>
<protein>
    <submittedName>
        <fullName evidence="2">Uncharacterized protein</fullName>
    </submittedName>
</protein>
<sequence length="108" mass="12361">MPKSTTTVTSEHSDPEIQEILQPLQKTNNKLKTFEESVGLNGDMLEEMKKSISKIVQENKELKKDREVLKTRFASLEEEVISLRQSVSKEEYCERANNAIIIGLSCYL</sequence>
<accession>A0AAW1U471</accession>